<keyword evidence="5" id="KW-1185">Reference proteome</keyword>
<dbReference type="PROSITE" id="PS51186">
    <property type="entry name" value="GNAT"/>
    <property type="match status" value="1"/>
</dbReference>
<reference evidence="4" key="1">
    <citation type="submission" date="2021-10" db="EMBL/GenBank/DDBJ databases">
        <authorList>
            <person name="Criscuolo A."/>
        </authorList>
    </citation>
    <scope>NUCLEOTIDE SEQUENCE</scope>
    <source>
        <strain evidence="4">CIP111885</strain>
    </source>
</reference>
<accession>A0A9C7GDK9</accession>
<dbReference type="PANTHER" id="PTHR43420:SF44">
    <property type="entry name" value="ACETYLTRANSFERASE YPEA"/>
    <property type="match status" value="1"/>
</dbReference>
<dbReference type="Pfam" id="PF00583">
    <property type="entry name" value="Acetyltransf_1"/>
    <property type="match status" value="1"/>
</dbReference>
<evidence type="ECO:0000259" key="3">
    <source>
        <dbReference type="PROSITE" id="PS51186"/>
    </source>
</evidence>
<dbReference type="SUPFAM" id="SSF55729">
    <property type="entry name" value="Acyl-CoA N-acyltransferases (Nat)"/>
    <property type="match status" value="1"/>
</dbReference>
<proteinExistence type="predicted"/>
<dbReference type="CDD" id="cd04301">
    <property type="entry name" value="NAT_SF"/>
    <property type="match status" value="1"/>
</dbReference>
<gene>
    <name evidence="4" type="primary">mshD_1</name>
    <name evidence="4" type="ORF">NEOCIP111885_04137</name>
</gene>
<keyword evidence="1 4" id="KW-0808">Transferase</keyword>
<dbReference type="EC" id="2.3.1.189" evidence="4"/>
<dbReference type="InterPro" id="IPR050680">
    <property type="entry name" value="YpeA/RimI_acetyltransf"/>
</dbReference>
<feature type="domain" description="N-acetyltransferase" evidence="3">
    <location>
        <begin position="4"/>
        <end position="163"/>
    </location>
</feature>
<dbReference type="GO" id="GO:0035447">
    <property type="term" value="F:mycothiol synthase activity"/>
    <property type="evidence" value="ECO:0007669"/>
    <property type="project" value="UniProtKB-EC"/>
</dbReference>
<evidence type="ECO:0000313" key="5">
    <source>
        <dbReference type="Proteomes" id="UP000789845"/>
    </source>
</evidence>
<dbReference type="Proteomes" id="UP000789845">
    <property type="component" value="Unassembled WGS sequence"/>
</dbReference>
<sequence length="163" mass="18295">MSEFKIRHGSTADINFLWEMLYQAIYVPEGHTPPSKEIINEPHIKQILEGWGRSGDLSLIAMDISNQPVGAVWIRLFSEDNKTFGYVDQETPILGIALHPHARGKGIGTLLIEAVLKEAKELGYKKMSLSVDPNNPALRLYERFGFKKIGVDGTSWDMVTEIV</sequence>
<keyword evidence="2 4" id="KW-0012">Acyltransferase</keyword>
<dbReference type="EMBL" id="CAKJTG010000034">
    <property type="protein sequence ID" value="CAG9610363.1"/>
    <property type="molecule type" value="Genomic_DNA"/>
</dbReference>
<evidence type="ECO:0000256" key="1">
    <source>
        <dbReference type="ARBA" id="ARBA00022679"/>
    </source>
</evidence>
<dbReference type="InterPro" id="IPR000182">
    <property type="entry name" value="GNAT_dom"/>
</dbReference>
<dbReference type="Gene3D" id="3.40.630.30">
    <property type="match status" value="1"/>
</dbReference>
<dbReference type="AlphaFoldDB" id="A0A9C7GDK9"/>
<name>A0A9C7GDK9_9BACI</name>
<dbReference type="InterPro" id="IPR016181">
    <property type="entry name" value="Acyl_CoA_acyltransferase"/>
</dbReference>
<evidence type="ECO:0000313" key="4">
    <source>
        <dbReference type="EMBL" id="CAG9610363.1"/>
    </source>
</evidence>
<evidence type="ECO:0000256" key="2">
    <source>
        <dbReference type="ARBA" id="ARBA00023315"/>
    </source>
</evidence>
<protein>
    <submittedName>
        <fullName evidence="4">Mycothiol acetyltransferase</fullName>
        <ecNumber evidence="4">2.3.1.189</ecNumber>
    </submittedName>
</protein>
<organism evidence="4 5">
    <name type="scientific">Pseudoneobacillus rhizosphaerae</name>
    <dbReference type="NCBI Taxonomy" id="2880968"/>
    <lineage>
        <taxon>Bacteria</taxon>
        <taxon>Bacillati</taxon>
        <taxon>Bacillota</taxon>
        <taxon>Bacilli</taxon>
        <taxon>Bacillales</taxon>
        <taxon>Bacillaceae</taxon>
        <taxon>Pseudoneobacillus</taxon>
    </lineage>
</organism>
<dbReference type="RefSeq" id="WP_230498675.1">
    <property type="nucleotide sequence ID" value="NZ_CAKJTG010000034.1"/>
</dbReference>
<dbReference type="PANTHER" id="PTHR43420">
    <property type="entry name" value="ACETYLTRANSFERASE"/>
    <property type="match status" value="1"/>
</dbReference>
<comment type="caution">
    <text evidence="4">The sequence shown here is derived from an EMBL/GenBank/DDBJ whole genome shotgun (WGS) entry which is preliminary data.</text>
</comment>